<evidence type="ECO:0000256" key="2">
    <source>
        <dbReference type="ARBA" id="ARBA00005490"/>
    </source>
</evidence>
<evidence type="ECO:0000256" key="4">
    <source>
        <dbReference type="ARBA" id="ARBA00022527"/>
    </source>
</evidence>
<evidence type="ECO:0000256" key="10">
    <source>
        <dbReference type="ARBA" id="ARBA00022741"/>
    </source>
</evidence>
<dbReference type="PROSITE" id="PS51285">
    <property type="entry name" value="AGC_KINASE_CTER"/>
    <property type="match status" value="1"/>
</dbReference>
<keyword evidence="7" id="KW-0053">Apoptosis</keyword>
<feature type="binding site" evidence="20">
    <location>
        <position position="204"/>
    </location>
    <ligand>
        <name>Ca(2+)</name>
        <dbReference type="ChEBI" id="CHEBI:29108"/>
        <label>1</label>
    </ligand>
</feature>
<evidence type="ECO:0000256" key="16">
    <source>
        <dbReference type="ARBA" id="ARBA00023242"/>
    </source>
</evidence>
<evidence type="ECO:0000256" key="7">
    <source>
        <dbReference type="ARBA" id="ARBA00022703"/>
    </source>
</evidence>
<feature type="binding site" evidence="18">
    <location>
        <position position="134"/>
    </location>
    <ligand>
        <name>a 1,2-diacyl-sn-glycero-3-phospho-(1D-myo-inositol-4,5-bisphosphate)</name>
        <dbReference type="ChEBI" id="CHEBI:58456"/>
    </ligand>
</feature>
<dbReference type="InterPro" id="IPR035892">
    <property type="entry name" value="C2_domain_sf"/>
</dbReference>
<dbReference type="PROSITE" id="PS00108">
    <property type="entry name" value="PROTEIN_KINASE_ST"/>
    <property type="match status" value="1"/>
</dbReference>
<dbReference type="InterPro" id="IPR000961">
    <property type="entry name" value="AGC-kinase_C"/>
</dbReference>
<dbReference type="GO" id="GO:0008270">
    <property type="term" value="F:zinc ion binding"/>
    <property type="evidence" value="ECO:0007669"/>
    <property type="project" value="UniProtKB-KW"/>
</dbReference>
<gene>
    <name evidence="25" type="ORF">GSTENG00026369001</name>
</gene>
<dbReference type="Pfam" id="PF00433">
    <property type="entry name" value="Pkinase_C"/>
    <property type="match status" value="1"/>
</dbReference>
<keyword evidence="9" id="KW-0677">Repeat</keyword>
<keyword evidence="5" id="KW-0597">Phosphoprotein</keyword>
<comment type="subcellular location">
    <subcellularLocation>
        <location evidence="1">Nucleus</location>
    </subcellularLocation>
</comment>
<evidence type="ECO:0000259" key="22">
    <source>
        <dbReference type="PROSITE" id="PS50011"/>
    </source>
</evidence>
<dbReference type="EC" id="2.7.11.13" evidence="3"/>
<dbReference type="InterPro" id="IPR020454">
    <property type="entry name" value="DAG/PE-bd"/>
</dbReference>
<dbReference type="Gene3D" id="3.30.200.20">
    <property type="entry name" value="Phosphorylase Kinase, domain 1"/>
    <property type="match status" value="2"/>
</dbReference>
<evidence type="ECO:0000256" key="6">
    <source>
        <dbReference type="ARBA" id="ARBA00022679"/>
    </source>
</evidence>
<evidence type="ECO:0000256" key="14">
    <source>
        <dbReference type="ARBA" id="ARBA00022837"/>
    </source>
</evidence>
<dbReference type="InterPro" id="IPR017892">
    <property type="entry name" value="Pkinase_C"/>
</dbReference>
<evidence type="ECO:0000256" key="5">
    <source>
        <dbReference type="ARBA" id="ARBA00022553"/>
    </source>
</evidence>
<dbReference type="SUPFAM" id="SSF57889">
    <property type="entry name" value="Cysteine-rich domain"/>
    <property type="match status" value="1"/>
</dbReference>
<evidence type="ECO:0000259" key="23">
    <source>
        <dbReference type="PROSITE" id="PS50081"/>
    </source>
</evidence>
<dbReference type="InterPro" id="IPR008271">
    <property type="entry name" value="Ser/Thr_kinase_AS"/>
</dbReference>
<dbReference type="GO" id="GO:0005524">
    <property type="term" value="F:ATP binding"/>
    <property type="evidence" value="ECO:0007669"/>
    <property type="project" value="UniProtKB-KW"/>
</dbReference>
<dbReference type="Pfam" id="PF00069">
    <property type="entry name" value="Pkinase"/>
    <property type="match status" value="1"/>
</dbReference>
<evidence type="ECO:0000256" key="11">
    <source>
        <dbReference type="ARBA" id="ARBA00022771"/>
    </source>
</evidence>
<dbReference type="PRINTS" id="PR00008">
    <property type="entry name" value="DAGPEDOMAIN"/>
</dbReference>
<comment type="similarity">
    <text evidence="2">Belongs to the protein kinase superfamily. AGC Ser/Thr protein kinase family. PKC subfamily.</text>
</comment>
<evidence type="ECO:0000313" key="25">
    <source>
        <dbReference type="EMBL" id="CAG06123.1"/>
    </source>
</evidence>
<keyword evidence="14 20" id="KW-0106">Calcium</keyword>
<organism evidence="25">
    <name type="scientific">Tetraodon nigroviridis</name>
    <name type="common">Spotted green pufferfish</name>
    <name type="synonym">Chelonodon nigroviridis</name>
    <dbReference type="NCBI Taxonomy" id="99883"/>
    <lineage>
        <taxon>Eukaryota</taxon>
        <taxon>Metazoa</taxon>
        <taxon>Chordata</taxon>
        <taxon>Craniata</taxon>
        <taxon>Vertebrata</taxon>
        <taxon>Euteleostomi</taxon>
        <taxon>Actinopterygii</taxon>
        <taxon>Neopterygii</taxon>
        <taxon>Teleostei</taxon>
        <taxon>Neoteleostei</taxon>
        <taxon>Acanthomorphata</taxon>
        <taxon>Eupercaria</taxon>
        <taxon>Tetraodontiformes</taxon>
        <taxon>Tetradontoidea</taxon>
        <taxon>Tetraodontidae</taxon>
        <taxon>Tetraodon</taxon>
    </lineage>
</organism>
<dbReference type="FunFam" id="3.30.200.20:FF:000080">
    <property type="entry name" value="Protein kinase C"/>
    <property type="match status" value="1"/>
</dbReference>
<dbReference type="PANTHER" id="PTHR24351">
    <property type="entry name" value="RIBOSOMAL PROTEIN S6 KINASE"/>
    <property type="match status" value="1"/>
</dbReference>
<dbReference type="SUPFAM" id="SSF56112">
    <property type="entry name" value="Protein kinase-like (PK-like)"/>
    <property type="match status" value="1"/>
</dbReference>
<dbReference type="OrthoDB" id="63267at2759"/>
<dbReference type="InterPro" id="IPR000008">
    <property type="entry name" value="C2_dom"/>
</dbReference>
<feature type="domain" description="C2" evidence="21">
    <location>
        <begin position="97"/>
        <end position="213"/>
    </location>
</feature>
<evidence type="ECO:0000256" key="20">
    <source>
        <dbReference type="PIRSR" id="PIRSR000550-4"/>
    </source>
</evidence>
<dbReference type="InterPro" id="IPR002219">
    <property type="entry name" value="PKC_DAG/PE"/>
</dbReference>
<feature type="binding site" evidence="20">
    <location>
        <position position="132"/>
    </location>
    <ligand>
        <name>Ca(2+)</name>
        <dbReference type="ChEBI" id="CHEBI:29108"/>
        <label>1</label>
    </ligand>
</feature>
<evidence type="ECO:0000256" key="12">
    <source>
        <dbReference type="ARBA" id="ARBA00022777"/>
    </source>
</evidence>
<evidence type="ECO:0000259" key="24">
    <source>
        <dbReference type="PROSITE" id="PS51285"/>
    </source>
</evidence>
<comment type="cofactor">
    <cofactor evidence="20">
        <name>Ca(2+)</name>
        <dbReference type="ChEBI" id="CHEBI:29108"/>
    </cofactor>
    <text evidence="20">Binds 3 Ca(2+) ions per subunit. The ions are bound to the C2 domain.</text>
</comment>
<feature type="binding site" evidence="20">
    <location>
        <position position="125"/>
    </location>
    <ligand>
        <name>Ca(2+)</name>
        <dbReference type="ChEBI" id="CHEBI:29108"/>
        <label>1</label>
    </ligand>
</feature>
<keyword evidence="11" id="KW-0863">Zinc-finger</keyword>
<dbReference type="Gene3D" id="3.30.60.20">
    <property type="match status" value="1"/>
</dbReference>
<dbReference type="CDD" id="cd05587">
    <property type="entry name" value="STKc_cPKC"/>
    <property type="match status" value="1"/>
</dbReference>
<dbReference type="InterPro" id="IPR046349">
    <property type="entry name" value="C1-like_sf"/>
</dbReference>
<protein>
    <recommendedName>
        <fullName evidence="3">protein kinase C</fullName>
        <ecNumber evidence="3">2.7.11.13</ecNumber>
    </recommendedName>
</protein>
<dbReference type="InterPro" id="IPR011009">
    <property type="entry name" value="Kinase-like_dom_sf"/>
</dbReference>
<keyword evidence="16" id="KW-0539">Nucleus</keyword>
<dbReference type="AlphaFoldDB" id="Q4RZQ9"/>
<feature type="domain" description="Protein kinase" evidence="22">
    <location>
        <begin position="315"/>
        <end position="573"/>
    </location>
</feature>
<dbReference type="GO" id="GO:0004697">
    <property type="term" value="F:diacylglycerol-dependent serine/threonine kinase activity"/>
    <property type="evidence" value="ECO:0007669"/>
    <property type="project" value="UniProtKB-EC"/>
</dbReference>
<reference evidence="25" key="2">
    <citation type="submission" date="2004-02" db="EMBL/GenBank/DDBJ databases">
        <authorList>
            <consortium name="Genoscope"/>
            <consortium name="Whitehead Institute Centre for Genome Research"/>
        </authorList>
    </citation>
    <scope>NUCLEOTIDE SEQUENCE</scope>
</reference>
<dbReference type="PROSITE" id="PS50011">
    <property type="entry name" value="PROTEIN_KINASE_DOM"/>
    <property type="match status" value="1"/>
</dbReference>
<evidence type="ECO:0000256" key="15">
    <source>
        <dbReference type="ARBA" id="ARBA00022840"/>
    </source>
</evidence>
<evidence type="ECO:0000256" key="13">
    <source>
        <dbReference type="ARBA" id="ARBA00022833"/>
    </source>
</evidence>
<feature type="active site" description="Proton acceptor" evidence="17">
    <location>
        <position position="439"/>
    </location>
</feature>
<feature type="binding site" evidence="19">
    <location>
        <position position="344"/>
    </location>
    <ligand>
        <name>ATP</name>
        <dbReference type="ChEBI" id="CHEBI:30616"/>
    </ligand>
</feature>
<keyword evidence="8 20" id="KW-0479">Metal-binding</keyword>
<feature type="binding site" evidence="20">
    <location>
        <position position="126"/>
    </location>
    <ligand>
        <name>Ca(2+)</name>
        <dbReference type="ChEBI" id="CHEBI:29108"/>
        <label>1</label>
    </ligand>
</feature>
<name>Q4RZQ9_TETNG</name>
<evidence type="ECO:0000256" key="9">
    <source>
        <dbReference type="ARBA" id="ARBA00022737"/>
    </source>
</evidence>
<evidence type="ECO:0000256" key="18">
    <source>
        <dbReference type="PIRSR" id="PIRSR000550-2"/>
    </source>
</evidence>
<dbReference type="SMART" id="SM00220">
    <property type="entry name" value="S_TKc"/>
    <property type="match status" value="1"/>
</dbReference>
<dbReference type="SMART" id="SM00133">
    <property type="entry name" value="S_TK_X"/>
    <property type="match status" value="1"/>
</dbReference>
<dbReference type="FunFam" id="3.30.60.20:FF:000031">
    <property type="entry name" value="Protein kinase C alpha"/>
    <property type="match status" value="1"/>
</dbReference>
<dbReference type="FunFam" id="3.30.200.20:FF:000103">
    <property type="entry name" value="Protein kinase C"/>
    <property type="match status" value="1"/>
</dbReference>
<dbReference type="KEGG" id="tng:GSTEN00026369G001"/>
<feature type="non-terminal residue" evidence="25">
    <location>
        <position position="645"/>
    </location>
</feature>
<dbReference type="Gene3D" id="1.10.510.10">
    <property type="entry name" value="Transferase(Phosphotransferase) domain 1"/>
    <property type="match status" value="1"/>
</dbReference>
<keyword evidence="4" id="KW-0723">Serine/threonine-protein kinase</keyword>
<feature type="domain" description="AGC-kinase C-terminal" evidence="24">
    <location>
        <begin position="574"/>
        <end position="644"/>
    </location>
</feature>
<sequence length="645" mass="72835">MPPSPILSLLAVNVTSGGSLDSAGDLCLLFSLIHQDPRTKHKFKIHTYGSPTFCDHCGSLLYGLIHQGMKCDSCDMNVHKQCVMNVPSLCGTDHTERRGRVYLKCEVSGDNLQVTVGEGKNLIPMDPNGLSDPYVKLKLTPDPRSETKKKTKTIRSNLNPQMERDLYFQAEGHRQGPPADGGGVGLGPDHPERLHGRSFLRRLRADEISSLWLVLQFLIPGTWAFLLATRPLRRFLETKRRAVTAAVSFSSRYKLLCQEEGEYYNVPISEEDDGNEELRQKFEDQAIVNRPTQVRVVGTDKAKLGPGKKKMSETDGPSSLMPSNIMDQVMLVEMKATGELYAVKILKKDVVIQDDDVECTMVEKRVLALQDKPPFLTQLHSCFQTVDRLYFVMEYVNGGDLMYHIQQVGKFKEPQAVFYAAEIAVGLFFLHERGIIYRDLKLDNVMLDSEGHIKIADFGMCKENMVDGVCTRTFCGTPDYIAPEIIAYQPYGLSVDWWAYGVLLYEMLAGQPPFDGEDEDELFQSIMEHNVSYPKSLSKEAVSICKGLMAKLPSKRLGCGQEGERDIRDHVFFRRIDWKRLENREIQPPFKPKVCGKAAENFDKFFTRTQPQLTPPDELVIANIDQAEFANFSFINPQFLHPSLG</sequence>
<dbReference type="Pfam" id="PF00130">
    <property type="entry name" value="C1_1"/>
    <property type="match status" value="1"/>
</dbReference>
<evidence type="ECO:0000256" key="17">
    <source>
        <dbReference type="PIRSR" id="PIRSR000550-1"/>
    </source>
</evidence>
<feature type="binding site" evidence="20">
    <location>
        <position position="206"/>
    </location>
    <ligand>
        <name>Ca(2+)</name>
        <dbReference type="ChEBI" id="CHEBI:29108"/>
        <label>1</label>
    </ligand>
</feature>
<keyword evidence="10" id="KW-0547">Nucleotide-binding</keyword>
<proteinExistence type="inferred from homology"/>
<keyword evidence="12" id="KW-0418">Kinase</keyword>
<dbReference type="FunFam" id="1.10.510.10:FF:000023">
    <property type="entry name" value="Protein kinase C"/>
    <property type="match status" value="1"/>
</dbReference>
<dbReference type="GO" id="GO:0006915">
    <property type="term" value="P:apoptotic process"/>
    <property type="evidence" value="ECO:0007669"/>
    <property type="project" value="UniProtKB-KW"/>
</dbReference>
<evidence type="ECO:0000259" key="21">
    <source>
        <dbReference type="PROSITE" id="PS50004"/>
    </source>
</evidence>
<reference evidence="25" key="1">
    <citation type="journal article" date="2004" name="Nature">
        <title>Genome duplication in the teleost fish Tetraodon nigroviridis reveals the early vertebrate proto-karyotype.</title>
        <authorList>
            <person name="Jaillon O."/>
            <person name="Aury J.-M."/>
            <person name="Brunet F."/>
            <person name="Petit J.-L."/>
            <person name="Stange-Thomann N."/>
            <person name="Mauceli E."/>
            <person name="Bouneau L."/>
            <person name="Fischer C."/>
            <person name="Ozouf-Costaz C."/>
            <person name="Bernot A."/>
            <person name="Nicaud S."/>
            <person name="Jaffe D."/>
            <person name="Fisher S."/>
            <person name="Lutfalla G."/>
            <person name="Dossat C."/>
            <person name="Segurens B."/>
            <person name="Dasilva C."/>
            <person name="Salanoubat M."/>
            <person name="Levy M."/>
            <person name="Boudet N."/>
            <person name="Castellano S."/>
            <person name="Anthouard V."/>
            <person name="Jubin C."/>
            <person name="Castelli V."/>
            <person name="Katinka M."/>
            <person name="Vacherie B."/>
            <person name="Biemont C."/>
            <person name="Skalli Z."/>
            <person name="Cattolico L."/>
            <person name="Poulain J."/>
            <person name="De Berardinis V."/>
            <person name="Cruaud C."/>
            <person name="Duprat S."/>
            <person name="Brottier P."/>
            <person name="Coutanceau J.-P."/>
            <person name="Gouzy J."/>
            <person name="Parra G."/>
            <person name="Lardier G."/>
            <person name="Chapple C."/>
            <person name="McKernan K.J."/>
            <person name="McEwan P."/>
            <person name="Bosak S."/>
            <person name="Kellis M."/>
            <person name="Volff J.-N."/>
            <person name="Guigo R."/>
            <person name="Zody M.C."/>
            <person name="Mesirov J."/>
            <person name="Lindblad-Toh K."/>
            <person name="Birren B."/>
            <person name="Nusbaum C."/>
            <person name="Kahn D."/>
            <person name="Robinson-Rechavi M."/>
            <person name="Laudet V."/>
            <person name="Schachter V."/>
            <person name="Quetier F."/>
            <person name="Saurin W."/>
            <person name="Scarpelli C."/>
            <person name="Wincker P."/>
            <person name="Lander E.S."/>
            <person name="Weissenbach J."/>
            <person name="Roest Crollius H."/>
        </authorList>
    </citation>
    <scope>NUCLEOTIDE SEQUENCE [LARGE SCALE GENOMIC DNA]</scope>
</reference>
<dbReference type="Gene3D" id="2.60.40.150">
    <property type="entry name" value="C2 domain"/>
    <property type="match status" value="1"/>
</dbReference>
<dbReference type="SUPFAM" id="SSF49562">
    <property type="entry name" value="C2 domain (Calcium/lipid-binding domain, CaLB)"/>
    <property type="match status" value="1"/>
</dbReference>
<accession>Q4RZQ9</accession>
<dbReference type="Pfam" id="PF00168">
    <property type="entry name" value="C2"/>
    <property type="match status" value="1"/>
</dbReference>
<dbReference type="GO" id="GO:0005634">
    <property type="term" value="C:nucleus"/>
    <property type="evidence" value="ECO:0007669"/>
    <property type="project" value="UniProtKB-SubCell"/>
</dbReference>
<comment type="caution">
    <text evidence="25">The sequence shown here is derived from an EMBL/GenBank/DDBJ whole genome shotgun (WGS) entry which is preliminary data.</text>
</comment>
<dbReference type="PROSITE" id="PS50004">
    <property type="entry name" value="C2"/>
    <property type="match status" value="1"/>
</dbReference>
<evidence type="ECO:0000256" key="8">
    <source>
        <dbReference type="ARBA" id="ARBA00022723"/>
    </source>
</evidence>
<keyword evidence="13" id="KW-0862">Zinc</keyword>
<dbReference type="SMART" id="SM00109">
    <property type="entry name" value="C1"/>
    <property type="match status" value="1"/>
</dbReference>
<dbReference type="EMBL" id="CAAE01014786">
    <property type="protein sequence ID" value="CAG06123.1"/>
    <property type="molecule type" value="Genomic_DNA"/>
</dbReference>
<keyword evidence="6" id="KW-0808">Transferase</keyword>
<feature type="domain" description="Phorbol-ester/DAG-type" evidence="23">
    <location>
        <begin position="40"/>
        <end position="90"/>
    </location>
</feature>
<dbReference type="CDD" id="cd20836">
    <property type="entry name" value="C1_cPKC_rpt2"/>
    <property type="match status" value="1"/>
</dbReference>
<dbReference type="PROSITE" id="PS50081">
    <property type="entry name" value="ZF_DAG_PE_2"/>
    <property type="match status" value="1"/>
</dbReference>
<keyword evidence="15 19" id="KW-0067">ATP-binding</keyword>
<evidence type="ECO:0000256" key="1">
    <source>
        <dbReference type="ARBA" id="ARBA00004123"/>
    </source>
</evidence>
<dbReference type="InterPro" id="IPR000719">
    <property type="entry name" value="Prot_kinase_dom"/>
</dbReference>
<evidence type="ECO:0000256" key="19">
    <source>
        <dbReference type="PIRSR" id="PIRSR000550-3"/>
    </source>
</evidence>
<evidence type="ECO:0000256" key="3">
    <source>
        <dbReference type="ARBA" id="ARBA00012429"/>
    </source>
</evidence>
<dbReference type="PROSITE" id="PS00479">
    <property type="entry name" value="ZF_DAG_PE_1"/>
    <property type="match status" value="1"/>
</dbReference>
<dbReference type="PIRSF" id="PIRSF000550">
    <property type="entry name" value="PKC_alpha"/>
    <property type="match status" value="1"/>
</dbReference>
<dbReference type="InterPro" id="IPR014375">
    <property type="entry name" value="Protein_kinase_C_a/b/g"/>
</dbReference>